<dbReference type="SUPFAM" id="SSF56507">
    <property type="entry name" value="Methionine synthase activation domain-like"/>
    <property type="match status" value="1"/>
</dbReference>
<evidence type="ECO:0000313" key="3">
    <source>
        <dbReference type="Proteomes" id="UP001321786"/>
    </source>
</evidence>
<dbReference type="AlphaFoldDB" id="A0AAU9E869"/>
<evidence type="ECO:0000313" key="2">
    <source>
        <dbReference type="EMBL" id="BEP29638.1"/>
    </source>
</evidence>
<protein>
    <submittedName>
        <fullName evidence="2">Vitamin B12 dependent-methionine synthase activation domain-containing protein</fullName>
    </submittedName>
</protein>
<dbReference type="Pfam" id="PF02965">
    <property type="entry name" value="Met_synt_B12"/>
    <property type="match status" value="1"/>
</dbReference>
<dbReference type="RefSeq" id="WP_338535263.1">
    <property type="nucleotide sequence ID" value="NZ_AP028654.1"/>
</dbReference>
<reference evidence="2 3" key="1">
    <citation type="submission" date="2023-08" db="EMBL/GenBank/DDBJ databases">
        <title>Helicovermis profunda gen. nov., sp. nov., a novel mesophilic, fermentative bacterium within the Bacillota from a deep-sea hydrothermal vent chimney.</title>
        <authorList>
            <person name="Miyazaki U."/>
            <person name="Mizutani D."/>
            <person name="Hashimoto Y."/>
            <person name="Tame A."/>
            <person name="Sawayama S."/>
            <person name="Miyazaki J."/>
            <person name="Takai K."/>
            <person name="Nakagawa S."/>
        </authorList>
    </citation>
    <scope>NUCLEOTIDE SEQUENCE [LARGE SCALE GENOMIC DNA]</scope>
    <source>
        <strain evidence="2 3">S502</strain>
    </source>
</reference>
<dbReference type="KEGG" id="hprf:HLPR_19690"/>
<sequence length="224" mass="25568">MINKDEVFRYLGYSKDKKDLLTKNKLEQIVNEIEKEIKGKYTFKEYIIETNTKNKVTLKNSSIVLSGKDISKHLIDSKRIVILAVTLGIDAERYIIKKNYLSALDGLISDACMSDLTEYYADECEKQIKSTIKANEKTTFRYSPGYGDLPLNTQKNIIEELNTNRIIGLNITDSYILTPRKSVIAIIGIEDINSKVKKNHRCGVDNCRECKLYSSCNFKKGCVI</sequence>
<dbReference type="InterPro" id="IPR037010">
    <property type="entry name" value="VitB12-dep_Met_synth_activ_sf"/>
</dbReference>
<gene>
    <name evidence="2" type="ORF">HLPR_19690</name>
</gene>
<dbReference type="InterPro" id="IPR017342">
    <property type="entry name" value="S-AdoMet-dep_Met_synth_prd"/>
</dbReference>
<dbReference type="GO" id="GO:0008705">
    <property type="term" value="F:methionine synthase activity"/>
    <property type="evidence" value="ECO:0007669"/>
    <property type="project" value="InterPro"/>
</dbReference>
<dbReference type="EMBL" id="AP028654">
    <property type="protein sequence ID" value="BEP29638.1"/>
    <property type="molecule type" value="Genomic_DNA"/>
</dbReference>
<keyword evidence="3" id="KW-1185">Reference proteome</keyword>
<proteinExistence type="predicted"/>
<dbReference type="Proteomes" id="UP001321786">
    <property type="component" value="Chromosome"/>
</dbReference>
<organism evidence="2 3">
    <name type="scientific">Helicovermis profundi</name>
    <dbReference type="NCBI Taxonomy" id="3065157"/>
    <lineage>
        <taxon>Bacteria</taxon>
        <taxon>Bacillati</taxon>
        <taxon>Bacillota</taxon>
        <taxon>Clostridia</taxon>
        <taxon>Helicovermis</taxon>
    </lineage>
</organism>
<name>A0AAU9E869_9FIRM</name>
<feature type="domain" description="AdoMet activation" evidence="1">
    <location>
        <begin position="125"/>
        <end position="187"/>
    </location>
</feature>
<dbReference type="PIRSF" id="PIRSF037984">
    <property type="entry name" value="Met_synth_TM0269_prd"/>
    <property type="match status" value="1"/>
</dbReference>
<dbReference type="Gene3D" id="3.40.109.40">
    <property type="match status" value="1"/>
</dbReference>
<evidence type="ECO:0000259" key="1">
    <source>
        <dbReference type="Pfam" id="PF02965"/>
    </source>
</evidence>
<dbReference type="InterPro" id="IPR004223">
    <property type="entry name" value="VitB12-dep_Met_synth_activ_dom"/>
</dbReference>
<accession>A0AAU9E869</accession>